<sequence length="86" mass="10281">MHRKYSNIEEKILYGKELALALQKNITKIVRDFKGKYKINPKIQQPVSKKKPAKRGRRDSTIVIVPKPVLCHKEFFLQYWNIFYAF</sequence>
<gene>
    <name evidence="1" type="ORF">MILVUS5_LOCUS7910</name>
</gene>
<organism evidence="1 2">
    <name type="scientific">Trifolium pratense</name>
    <name type="common">Red clover</name>
    <dbReference type="NCBI Taxonomy" id="57577"/>
    <lineage>
        <taxon>Eukaryota</taxon>
        <taxon>Viridiplantae</taxon>
        <taxon>Streptophyta</taxon>
        <taxon>Embryophyta</taxon>
        <taxon>Tracheophyta</taxon>
        <taxon>Spermatophyta</taxon>
        <taxon>Magnoliopsida</taxon>
        <taxon>eudicotyledons</taxon>
        <taxon>Gunneridae</taxon>
        <taxon>Pentapetalae</taxon>
        <taxon>rosids</taxon>
        <taxon>fabids</taxon>
        <taxon>Fabales</taxon>
        <taxon>Fabaceae</taxon>
        <taxon>Papilionoideae</taxon>
        <taxon>50 kb inversion clade</taxon>
        <taxon>NPAAA clade</taxon>
        <taxon>Hologalegina</taxon>
        <taxon>IRL clade</taxon>
        <taxon>Trifolieae</taxon>
        <taxon>Trifolium</taxon>
    </lineage>
</organism>
<comment type="caution">
    <text evidence="1">The sequence shown here is derived from an EMBL/GenBank/DDBJ whole genome shotgun (WGS) entry which is preliminary data.</text>
</comment>
<accession>A0ACB0IZG1</accession>
<evidence type="ECO:0000313" key="1">
    <source>
        <dbReference type="EMBL" id="CAJ2637567.1"/>
    </source>
</evidence>
<dbReference type="EMBL" id="CASHSV030000013">
    <property type="protein sequence ID" value="CAJ2637567.1"/>
    <property type="molecule type" value="Genomic_DNA"/>
</dbReference>
<evidence type="ECO:0000313" key="2">
    <source>
        <dbReference type="Proteomes" id="UP001177021"/>
    </source>
</evidence>
<proteinExistence type="predicted"/>
<protein>
    <submittedName>
        <fullName evidence="1">Uncharacterized protein</fullName>
    </submittedName>
</protein>
<keyword evidence="2" id="KW-1185">Reference proteome</keyword>
<dbReference type="Proteomes" id="UP001177021">
    <property type="component" value="Unassembled WGS sequence"/>
</dbReference>
<name>A0ACB0IZG1_TRIPR</name>
<reference evidence="1" key="1">
    <citation type="submission" date="2023-10" db="EMBL/GenBank/DDBJ databases">
        <authorList>
            <person name="Rodriguez Cubillos JULIANA M."/>
            <person name="De Vega J."/>
        </authorList>
    </citation>
    <scope>NUCLEOTIDE SEQUENCE</scope>
</reference>